<keyword evidence="2 5" id="KW-0479">Metal-binding</keyword>
<evidence type="ECO:0000313" key="6">
    <source>
        <dbReference type="EMBL" id="SDO49263.1"/>
    </source>
</evidence>
<dbReference type="PANTHER" id="PTHR43075">
    <property type="entry name" value="FORMATE LYASE ACTIVATING ENZYME, PUTATIVE (AFU_ORTHOLOGUE AFUA_2G15630)-RELATED"/>
    <property type="match status" value="1"/>
</dbReference>
<dbReference type="SFLD" id="SFLDG01099">
    <property type="entry name" value="Uncharacterised_Radical_SAM_Su"/>
    <property type="match status" value="1"/>
</dbReference>
<keyword evidence="4 5" id="KW-0411">Iron-sulfur</keyword>
<dbReference type="GO" id="GO:0016829">
    <property type="term" value="F:lyase activity"/>
    <property type="evidence" value="ECO:0007669"/>
    <property type="project" value="UniProtKB-KW"/>
</dbReference>
<dbReference type="InterPro" id="IPR040085">
    <property type="entry name" value="MJ0674-like"/>
</dbReference>
<protein>
    <submittedName>
        <fullName evidence="6">Putative pyruvate formate lyase activating enzyme</fullName>
    </submittedName>
</protein>
<reference evidence="6 7" key="1">
    <citation type="submission" date="2016-10" db="EMBL/GenBank/DDBJ databases">
        <authorList>
            <person name="de Groot N.N."/>
        </authorList>
    </citation>
    <scope>NUCLEOTIDE SEQUENCE [LARGE SCALE GENOMIC DNA]</scope>
    <source>
        <strain evidence="6 7">DSM 12130</strain>
    </source>
</reference>
<feature type="binding site" evidence="5">
    <location>
        <position position="103"/>
    </location>
    <ligand>
        <name>[4Fe-4S] cluster</name>
        <dbReference type="ChEBI" id="CHEBI:49883"/>
        <note>4Fe-4S-S-AdoMet</note>
    </ligand>
</feature>
<comment type="cofactor">
    <cofactor evidence="5">
        <name>[4Fe-4S] cluster</name>
        <dbReference type="ChEBI" id="CHEBI:49883"/>
    </cofactor>
    <text evidence="5">Binds 1 [4Fe-4S] cluster. The cluster is coordinated with 3 cysteines and an exchangeable S-adenosyl-L-methionine.</text>
</comment>
<keyword evidence="3 5" id="KW-0408">Iron</keyword>
<evidence type="ECO:0000256" key="1">
    <source>
        <dbReference type="ARBA" id="ARBA00022691"/>
    </source>
</evidence>
<dbReference type="InterPro" id="IPR013785">
    <property type="entry name" value="Aldolase_TIM"/>
</dbReference>
<organism evidence="6 7">
    <name type="scientific">Desulforhopalus singaporensis</name>
    <dbReference type="NCBI Taxonomy" id="91360"/>
    <lineage>
        <taxon>Bacteria</taxon>
        <taxon>Pseudomonadati</taxon>
        <taxon>Thermodesulfobacteriota</taxon>
        <taxon>Desulfobulbia</taxon>
        <taxon>Desulfobulbales</taxon>
        <taxon>Desulfocapsaceae</taxon>
        <taxon>Desulforhopalus</taxon>
    </lineage>
</organism>
<dbReference type="Proteomes" id="UP000199073">
    <property type="component" value="Unassembled WGS sequence"/>
</dbReference>
<dbReference type="Gene3D" id="3.20.20.70">
    <property type="entry name" value="Aldolase class I"/>
    <property type="match status" value="1"/>
</dbReference>
<dbReference type="InterPro" id="IPR016431">
    <property type="entry name" value="Pyrv-formate_lyase-activ_prd"/>
</dbReference>
<dbReference type="EMBL" id="FNJI01000002">
    <property type="protein sequence ID" value="SDO49263.1"/>
    <property type="molecule type" value="Genomic_DNA"/>
</dbReference>
<keyword evidence="1 5" id="KW-0949">S-adenosyl-L-methionine</keyword>
<sequence length="338" mass="37448">MMFCKAEVLIEEKIMTGSYVKLYNTGQLRQIAKRAVALLESCSLCPRECGVNRLQGEAGVCRTGRYARVASYGPHFGEESCLVGSQGSGTIFFCGCNLLCRFCQNYSLSRDSDPDCTEVDASGLAELMILLQHRGCHNINFVTPTHVIPQILEALIVAVGSGLTVPVVYNCSGYEKVDSLVLLENVVDIYMPDAKFFRAQSSAAHTGCADYPVRMKQAIVEMQRQVGDLVVGPSGVAERGLLVRHLLMPNGLEDTRELVRFLARTISRDCYLNIMDQYRPCGEYSGGDGPEDCSHPISQRMYEKAMQLAEDAGLRRLERKDLGSLLARLLIRSDQKQR</sequence>
<dbReference type="PIRSF" id="PIRSF004869">
    <property type="entry name" value="PflX_prd"/>
    <property type="match status" value="1"/>
</dbReference>
<evidence type="ECO:0000256" key="2">
    <source>
        <dbReference type="ARBA" id="ARBA00022723"/>
    </source>
</evidence>
<accession>A0A1H0K0J3</accession>
<gene>
    <name evidence="6" type="ORF">SAMN05660330_00390</name>
</gene>
<dbReference type="AlphaFoldDB" id="A0A1H0K0J3"/>
<proteinExistence type="predicted"/>
<dbReference type="GO" id="GO:0051536">
    <property type="term" value="F:iron-sulfur cluster binding"/>
    <property type="evidence" value="ECO:0007669"/>
    <property type="project" value="UniProtKB-KW"/>
</dbReference>
<evidence type="ECO:0000256" key="3">
    <source>
        <dbReference type="ARBA" id="ARBA00023004"/>
    </source>
</evidence>
<keyword evidence="7" id="KW-1185">Reference proteome</keyword>
<keyword evidence="6" id="KW-0670">Pyruvate</keyword>
<feature type="binding site" evidence="5">
    <location>
        <position position="100"/>
    </location>
    <ligand>
        <name>[4Fe-4S] cluster</name>
        <dbReference type="ChEBI" id="CHEBI:49883"/>
        <note>4Fe-4S-S-AdoMet</note>
    </ligand>
</feature>
<dbReference type="InterPro" id="IPR007197">
    <property type="entry name" value="rSAM"/>
</dbReference>
<dbReference type="PANTHER" id="PTHR43075:SF1">
    <property type="entry name" value="FORMATE LYASE ACTIVATING ENZYME, PUTATIVE (AFU_ORTHOLOGUE AFUA_2G15630)-RELATED"/>
    <property type="match status" value="1"/>
</dbReference>
<dbReference type="SFLD" id="SFLDS00029">
    <property type="entry name" value="Radical_SAM"/>
    <property type="match status" value="1"/>
</dbReference>
<evidence type="ECO:0000256" key="4">
    <source>
        <dbReference type="ARBA" id="ARBA00023014"/>
    </source>
</evidence>
<dbReference type="STRING" id="91360.SAMN05660330_00390"/>
<dbReference type="GO" id="GO:0046872">
    <property type="term" value="F:metal ion binding"/>
    <property type="evidence" value="ECO:0007669"/>
    <property type="project" value="UniProtKB-KW"/>
</dbReference>
<evidence type="ECO:0000313" key="7">
    <source>
        <dbReference type="Proteomes" id="UP000199073"/>
    </source>
</evidence>
<name>A0A1H0K0J3_9BACT</name>
<evidence type="ECO:0000256" key="5">
    <source>
        <dbReference type="PIRSR" id="PIRSR004869-50"/>
    </source>
</evidence>
<keyword evidence="6" id="KW-0456">Lyase</keyword>
<feature type="binding site" evidence="5">
    <location>
        <position position="96"/>
    </location>
    <ligand>
        <name>[4Fe-4S] cluster</name>
        <dbReference type="ChEBI" id="CHEBI:49883"/>
        <note>4Fe-4S-S-AdoMet</note>
    </ligand>
</feature>